<keyword evidence="1" id="KW-0547">Nucleotide-binding</keyword>
<keyword evidence="5" id="KW-1185">Reference proteome</keyword>
<dbReference type="InterPro" id="IPR020845">
    <property type="entry name" value="AMP-binding_CS"/>
</dbReference>
<gene>
    <name evidence="4" type="ORF">AB6724_01705</name>
</gene>
<evidence type="ECO:0000313" key="4">
    <source>
        <dbReference type="EMBL" id="MEX8191550.1"/>
    </source>
</evidence>
<keyword evidence="2" id="KW-0067">ATP-binding</keyword>
<evidence type="ECO:0000256" key="1">
    <source>
        <dbReference type="ARBA" id="ARBA00022741"/>
    </source>
</evidence>
<name>A0ABV3ZQ79_9BURK</name>
<dbReference type="RefSeq" id="WP_369336776.1">
    <property type="nucleotide sequence ID" value="NZ_JBFYGN010000002.1"/>
</dbReference>
<organism evidence="4 5">
    <name type="scientific">Comamonas guangdongensis</name>
    <dbReference type="NCBI Taxonomy" id="510515"/>
    <lineage>
        <taxon>Bacteria</taxon>
        <taxon>Pseudomonadati</taxon>
        <taxon>Pseudomonadota</taxon>
        <taxon>Betaproteobacteria</taxon>
        <taxon>Burkholderiales</taxon>
        <taxon>Comamonadaceae</taxon>
        <taxon>Comamonas</taxon>
    </lineage>
</organism>
<dbReference type="Proteomes" id="UP001561046">
    <property type="component" value="Unassembled WGS sequence"/>
</dbReference>
<evidence type="ECO:0000259" key="3">
    <source>
        <dbReference type="Pfam" id="PF00501"/>
    </source>
</evidence>
<dbReference type="InterPro" id="IPR000873">
    <property type="entry name" value="AMP-dep_synth/lig_dom"/>
</dbReference>
<sequence>MDSSVPADQLPLQRLYHWERQAPQRITLSQPVDGGRLQEFTWAQVADGARRMAAHLRAQGWPPGSAVAIVSKNCAWWLLSDLAIWMAGHVSVPLYPTLAPASIAQLLEHSGARACFIGKLDGWESLRTGIAANLPCIAYPLAPEDARLRYDGWDAICARTPPLASEPVRDAGELATLMYTSGTTGQPKGVMHSFATLTWAAHAGNQRLALQAEDRMLSYLPLAHMTERLLVEHGWLIAGMHLFFAESLQTFAADLRRARPTVFFSVPRLWVKFQQNIHARLAPRRLDRLLGTPLLGRLLRRRILHTMGLDRCRIAAGGAAPMPLALLAWYRGLGLPIAEGYGMTEVGISHTTLPGRNQEGSVGPALEGVRTRVDAQTSELLLHSPALMLGYYKEPQLTQAAFTEDGWLRTGDQASEDASGCLRITGRVKDQFKTSKGKYVVPAPIEDRLAMHPAVEACLVTGANLARPLGLVMLSPEALARAGDARHRPQLLASLAQHLDELNSRLDPHERLDRLVLLQTPWTVDNGLVTPTFKLKRQSIEARYAPQLAQWATAREPVLFGD</sequence>
<dbReference type="Pfam" id="PF00501">
    <property type="entry name" value="AMP-binding"/>
    <property type="match status" value="1"/>
</dbReference>
<accession>A0ABV3ZQ79</accession>
<reference evidence="4 5" key="1">
    <citation type="journal article" date="2013" name="Int. J. Syst. Evol. Microbiol.">
        <title>Comamonas guangdongensis sp. nov., isolated from subterranean forest sediment, and emended description of the genus Comamonas.</title>
        <authorList>
            <person name="Zhang J."/>
            <person name="Wang Y."/>
            <person name="Zhou S."/>
            <person name="Wu C."/>
            <person name="He J."/>
            <person name="Li F."/>
        </authorList>
    </citation>
    <scope>NUCLEOTIDE SEQUENCE [LARGE SCALE GENOMIC DNA]</scope>
    <source>
        <strain evidence="4 5">CCTCC AB2011133</strain>
    </source>
</reference>
<dbReference type="PANTHER" id="PTHR43272">
    <property type="entry name" value="LONG-CHAIN-FATTY-ACID--COA LIGASE"/>
    <property type="match status" value="1"/>
</dbReference>
<dbReference type="PANTHER" id="PTHR43272:SF33">
    <property type="entry name" value="AMP-BINDING DOMAIN-CONTAINING PROTEIN-RELATED"/>
    <property type="match status" value="1"/>
</dbReference>
<feature type="domain" description="AMP-dependent synthetase/ligase" evidence="3">
    <location>
        <begin position="18"/>
        <end position="392"/>
    </location>
</feature>
<dbReference type="SUPFAM" id="SSF56801">
    <property type="entry name" value="Acetyl-CoA synthetase-like"/>
    <property type="match status" value="1"/>
</dbReference>
<protein>
    <submittedName>
        <fullName evidence="4">AMP-binding protein</fullName>
    </submittedName>
</protein>
<proteinExistence type="predicted"/>
<dbReference type="Pfam" id="PF23562">
    <property type="entry name" value="AMP-binding_C_3"/>
    <property type="match status" value="1"/>
</dbReference>
<comment type="caution">
    <text evidence="4">The sequence shown here is derived from an EMBL/GenBank/DDBJ whole genome shotgun (WGS) entry which is preliminary data.</text>
</comment>
<evidence type="ECO:0000313" key="5">
    <source>
        <dbReference type="Proteomes" id="UP001561046"/>
    </source>
</evidence>
<dbReference type="PROSITE" id="PS00455">
    <property type="entry name" value="AMP_BINDING"/>
    <property type="match status" value="1"/>
</dbReference>
<dbReference type="InterPro" id="IPR042099">
    <property type="entry name" value="ANL_N_sf"/>
</dbReference>
<evidence type="ECO:0000256" key="2">
    <source>
        <dbReference type="ARBA" id="ARBA00022840"/>
    </source>
</evidence>
<dbReference type="Gene3D" id="3.40.50.12780">
    <property type="entry name" value="N-terminal domain of ligase-like"/>
    <property type="match status" value="1"/>
</dbReference>
<dbReference type="EMBL" id="JBFYGN010000002">
    <property type="protein sequence ID" value="MEX8191550.1"/>
    <property type="molecule type" value="Genomic_DNA"/>
</dbReference>